<dbReference type="Gene3D" id="3.20.200.10">
    <property type="entry name" value="MHCK/EF2 kinase"/>
    <property type="match status" value="1"/>
</dbReference>
<dbReference type="EMBL" id="PGCJ01000212">
    <property type="protein sequence ID" value="PLW38137.1"/>
    <property type="molecule type" value="Genomic_DNA"/>
</dbReference>
<comment type="caution">
    <text evidence="6">The sequence shown here is derived from an EMBL/GenBank/DDBJ whole genome shotgun (WGS) entry which is preliminary data.</text>
</comment>
<dbReference type="InterPro" id="IPR011009">
    <property type="entry name" value="Kinase-like_dom_sf"/>
</dbReference>
<dbReference type="GO" id="GO:0005524">
    <property type="term" value="F:ATP binding"/>
    <property type="evidence" value="ECO:0007669"/>
    <property type="project" value="InterPro"/>
</dbReference>
<name>A0A2N5UKF9_9BASI</name>
<gene>
    <name evidence="6" type="ORF">PCANC_14161</name>
</gene>
<evidence type="ECO:0000256" key="2">
    <source>
        <dbReference type="ARBA" id="ARBA00022679"/>
    </source>
</evidence>
<keyword evidence="2" id="KW-0808">Transferase</keyword>
<evidence type="ECO:0000313" key="6">
    <source>
        <dbReference type="EMBL" id="PLW38137.1"/>
    </source>
</evidence>
<feature type="compositionally biased region" description="Polar residues" evidence="4">
    <location>
        <begin position="207"/>
        <end position="232"/>
    </location>
</feature>
<proteinExistence type="predicted"/>
<evidence type="ECO:0000256" key="1">
    <source>
        <dbReference type="ARBA" id="ARBA00022527"/>
    </source>
</evidence>
<dbReference type="InterPro" id="IPR004166">
    <property type="entry name" value="a-kinase_dom"/>
</dbReference>
<evidence type="ECO:0000259" key="5">
    <source>
        <dbReference type="PROSITE" id="PS51158"/>
    </source>
</evidence>
<dbReference type="STRING" id="200324.A0A2N5UKF9"/>
<feature type="domain" description="Alpha-type protein kinase" evidence="5">
    <location>
        <begin position="324"/>
        <end position="577"/>
    </location>
</feature>
<sequence>MDVCTQCGSKPIVFPGICQNCINLAAFKHTSTTTPHALPPQATPATIDPKQLKWDEAINVALARYSGQSAKTLPQKKTDSQTPMEATNNLLQYKNKWLSNQAPMRAAAWILPSNLNSHANLLASLCKRHEGSMELSIRNYNGRLFFEEKHFAFCRLGTRKGSVLDQDLFVEFLKSNKMIDLLLDYYNFLEHKLDQEDNEASVERRSTLQPRSSTAYTEYSKSPSPSVISTVTAPREKSSFPPKNPSEPESHKKNKMSKVQSSDDSDLPQIVGQSSHSDAAVKLNPKSKHNDMKVVFKRSPPWITDPILDSNDLSWDRFGISEPPSLDPDGVYMNEKLCTYRMQYHPLVATKKFSKVMSAQIYDSGIVYPMVAERSLLRKKPGTLGGYVIDPACAMQTYSLARQFMSLFCKDVMASPETTTEQEKLVGELRLRGGLQSSTWGNDMINLPEDEITQGEEKHHNESNKGPQRVFFFQEMIKGYKSLLLPETTNYHISDSSSNPEKLLHAFQHWVYIKTSGQMTLTNFKGNPPLITKPIVIDLNPESYWFNMRDTKTMMQGFVKKHTCTQVCSKVLNLPPFIVIPWSPNSTKVPEEKKEKVQVINPNSAKPQGDLGAAAKKYRYKGAATNLYPYKGVAAKLYPYKGTAWHMPYKSISNGAAIARPGASFGGLQGVVVLQRSRDRSCQQWRGWTNPAFGCYLWQLCPPEIHPRPSINSP</sequence>
<organism evidence="6 7">
    <name type="scientific">Puccinia coronata f. sp. avenae</name>
    <dbReference type="NCBI Taxonomy" id="200324"/>
    <lineage>
        <taxon>Eukaryota</taxon>
        <taxon>Fungi</taxon>
        <taxon>Dikarya</taxon>
        <taxon>Basidiomycota</taxon>
        <taxon>Pucciniomycotina</taxon>
        <taxon>Pucciniomycetes</taxon>
        <taxon>Pucciniales</taxon>
        <taxon>Pucciniaceae</taxon>
        <taxon>Puccinia</taxon>
    </lineage>
</organism>
<protein>
    <recommendedName>
        <fullName evidence="5">Alpha-type protein kinase domain-containing protein</fullName>
    </recommendedName>
</protein>
<dbReference type="Pfam" id="PF02816">
    <property type="entry name" value="Alpha_kinase"/>
    <property type="match status" value="1"/>
</dbReference>
<dbReference type="GO" id="GO:0004674">
    <property type="term" value="F:protein serine/threonine kinase activity"/>
    <property type="evidence" value="ECO:0007669"/>
    <property type="project" value="UniProtKB-KW"/>
</dbReference>
<evidence type="ECO:0000256" key="3">
    <source>
        <dbReference type="ARBA" id="ARBA00022777"/>
    </source>
</evidence>
<dbReference type="OrthoDB" id="2500430at2759"/>
<dbReference type="AlphaFoldDB" id="A0A2N5UKF9"/>
<accession>A0A2N5UKF9</accession>
<evidence type="ECO:0000256" key="4">
    <source>
        <dbReference type="SAM" id="MobiDB-lite"/>
    </source>
</evidence>
<dbReference type="Proteomes" id="UP000235388">
    <property type="component" value="Unassembled WGS sequence"/>
</dbReference>
<dbReference type="PROSITE" id="PS51158">
    <property type="entry name" value="ALPHA_KINASE"/>
    <property type="match status" value="1"/>
</dbReference>
<keyword evidence="1" id="KW-0723">Serine/threonine-protein kinase</keyword>
<reference evidence="6 7" key="1">
    <citation type="submission" date="2017-11" db="EMBL/GenBank/DDBJ databases">
        <title>De novo assembly and phasing of dikaryotic genomes from two isolates of Puccinia coronata f. sp. avenae, the causal agent of oat crown rust.</title>
        <authorList>
            <person name="Miller M.E."/>
            <person name="Zhang Y."/>
            <person name="Omidvar V."/>
            <person name="Sperschneider J."/>
            <person name="Schwessinger B."/>
            <person name="Raley C."/>
            <person name="Palmer J.M."/>
            <person name="Garnica D."/>
            <person name="Upadhyaya N."/>
            <person name="Rathjen J."/>
            <person name="Taylor J.M."/>
            <person name="Park R.F."/>
            <person name="Dodds P.N."/>
            <person name="Hirsch C.D."/>
            <person name="Kianian S.F."/>
            <person name="Figueroa M."/>
        </authorList>
    </citation>
    <scope>NUCLEOTIDE SEQUENCE [LARGE SCALE GENOMIC DNA]</scope>
    <source>
        <strain evidence="6">12NC29</strain>
    </source>
</reference>
<evidence type="ECO:0000313" key="7">
    <source>
        <dbReference type="Proteomes" id="UP000235388"/>
    </source>
</evidence>
<keyword evidence="3" id="KW-0418">Kinase</keyword>
<feature type="compositionally biased region" description="Basic and acidic residues" evidence="4">
    <location>
        <begin position="196"/>
        <end position="206"/>
    </location>
</feature>
<feature type="region of interest" description="Disordered" evidence="4">
    <location>
        <begin position="196"/>
        <end position="286"/>
    </location>
</feature>
<keyword evidence="7" id="KW-1185">Reference proteome</keyword>
<dbReference type="SUPFAM" id="SSF56112">
    <property type="entry name" value="Protein kinase-like (PK-like)"/>
    <property type="match status" value="1"/>
</dbReference>